<evidence type="ECO:0000313" key="2">
    <source>
        <dbReference type="EMBL" id="KAE9385691.1"/>
    </source>
</evidence>
<name>A0A6A4GJ83_9AGAR</name>
<accession>A0A6A4GJ83</accession>
<dbReference type="Proteomes" id="UP000799118">
    <property type="component" value="Unassembled WGS sequence"/>
</dbReference>
<evidence type="ECO:0000256" key="1">
    <source>
        <dbReference type="SAM" id="MobiDB-lite"/>
    </source>
</evidence>
<feature type="region of interest" description="Disordered" evidence="1">
    <location>
        <begin position="1"/>
        <end position="88"/>
    </location>
</feature>
<proteinExistence type="predicted"/>
<protein>
    <submittedName>
        <fullName evidence="2">Uncharacterized protein</fullName>
    </submittedName>
</protein>
<dbReference type="AlphaFoldDB" id="A0A6A4GJ83"/>
<dbReference type="EMBL" id="ML769955">
    <property type="protein sequence ID" value="KAE9385691.1"/>
    <property type="molecule type" value="Genomic_DNA"/>
</dbReference>
<gene>
    <name evidence="2" type="ORF">BT96DRAFT_1006818</name>
</gene>
<sequence>MSAPNPQTPQPPRHSSMRLKRKVKEGSGSPAPKRMKRADDPEDPGLLPSKEAPLRLTCSKSRMITSSKSPSKAGPSSGAGSSNAGPCRCTAKDRQEVLIEACNHLTILCEREDLDWSLLFAMQGLYRPLQRRIQAWEAEPIPNTIVEGRFSSATELSEESD</sequence>
<keyword evidence="3" id="KW-1185">Reference proteome</keyword>
<reference evidence="2" key="1">
    <citation type="journal article" date="2019" name="Environ. Microbiol.">
        <title>Fungal ecological strategies reflected in gene transcription - a case study of two litter decomposers.</title>
        <authorList>
            <person name="Barbi F."/>
            <person name="Kohler A."/>
            <person name="Barry K."/>
            <person name="Baskaran P."/>
            <person name="Daum C."/>
            <person name="Fauchery L."/>
            <person name="Ihrmark K."/>
            <person name="Kuo A."/>
            <person name="LaButti K."/>
            <person name="Lipzen A."/>
            <person name="Morin E."/>
            <person name="Grigoriev I.V."/>
            <person name="Henrissat B."/>
            <person name="Lindahl B."/>
            <person name="Martin F."/>
        </authorList>
    </citation>
    <scope>NUCLEOTIDE SEQUENCE</scope>
    <source>
        <strain evidence="2">JB14</strain>
    </source>
</reference>
<organism evidence="2 3">
    <name type="scientific">Gymnopus androsaceus JB14</name>
    <dbReference type="NCBI Taxonomy" id="1447944"/>
    <lineage>
        <taxon>Eukaryota</taxon>
        <taxon>Fungi</taxon>
        <taxon>Dikarya</taxon>
        <taxon>Basidiomycota</taxon>
        <taxon>Agaricomycotina</taxon>
        <taxon>Agaricomycetes</taxon>
        <taxon>Agaricomycetidae</taxon>
        <taxon>Agaricales</taxon>
        <taxon>Marasmiineae</taxon>
        <taxon>Omphalotaceae</taxon>
        <taxon>Gymnopus</taxon>
    </lineage>
</organism>
<feature type="compositionally biased region" description="Pro residues" evidence="1">
    <location>
        <begin position="1"/>
        <end position="12"/>
    </location>
</feature>
<evidence type="ECO:0000313" key="3">
    <source>
        <dbReference type="Proteomes" id="UP000799118"/>
    </source>
</evidence>
<dbReference type="OrthoDB" id="3103511at2759"/>
<feature type="compositionally biased region" description="Low complexity" evidence="1">
    <location>
        <begin position="66"/>
        <end position="82"/>
    </location>
</feature>